<evidence type="ECO:0000256" key="5">
    <source>
        <dbReference type="HAMAP-Rule" id="MF_01114"/>
    </source>
</evidence>
<dbReference type="AlphaFoldDB" id="A0A1V5SEN3"/>
<evidence type="ECO:0000259" key="8">
    <source>
        <dbReference type="Pfam" id="PF21982"/>
    </source>
</evidence>
<comment type="function">
    <text evidence="5">Modulates RecA activity.</text>
</comment>
<dbReference type="InterPro" id="IPR053924">
    <property type="entry name" value="RecX_HTH_2nd"/>
</dbReference>
<dbReference type="PANTHER" id="PTHR33602">
    <property type="entry name" value="REGULATORY PROTEIN RECX FAMILY PROTEIN"/>
    <property type="match status" value="1"/>
</dbReference>
<evidence type="ECO:0000313" key="9">
    <source>
        <dbReference type="EMBL" id="OQA52986.1"/>
    </source>
</evidence>
<evidence type="ECO:0000256" key="2">
    <source>
        <dbReference type="ARBA" id="ARBA00009695"/>
    </source>
</evidence>
<keyword evidence="4 5" id="KW-0963">Cytoplasm</keyword>
<name>A0A1V5SEN3_9BACT</name>
<proteinExistence type="inferred from homology"/>
<organism evidence="9">
    <name type="scientific">candidate division WS2 bacterium ADurb.Bin280</name>
    <dbReference type="NCBI Taxonomy" id="1852829"/>
    <lineage>
        <taxon>Bacteria</taxon>
        <taxon>candidate division WS2</taxon>
    </lineage>
</organism>
<feature type="domain" description="RecX second three-helical" evidence="7">
    <location>
        <begin position="75"/>
        <end position="116"/>
    </location>
</feature>
<dbReference type="EMBL" id="MWBO01000016">
    <property type="protein sequence ID" value="OQA52986.1"/>
    <property type="molecule type" value="Genomic_DNA"/>
</dbReference>
<evidence type="ECO:0000259" key="7">
    <source>
        <dbReference type="Pfam" id="PF02631"/>
    </source>
</evidence>
<feature type="domain" description="RecX first three-helical" evidence="8">
    <location>
        <begin position="29"/>
        <end position="68"/>
    </location>
</feature>
<dbReference type="InterPro" id="IPR053926">
    <property type="entry name" value="RecX_HTH_1st"/>
</dbReference>
<dbReference type="GO" id="GO:0006282">
    <property type="term" value="P:regulation of DNA repair"/>
    <property type="evidence" value="ECO:0007669"/>
    <property type="project" value="UniProtKB-UniRule"/>
</dbReference>
<accession>A0A1V5SEN3</accession>
<comment type="subcellular location">
    <subcellularLocation>
        <location evidence="1 5">Cytoplasm</location>
    </subcellularLocation>
</comment>
<dbReference type="HAMAP" id="MF_01114">
    <property type="entry name" value="RecX"/>
    <property type="match status" value="1"/>
</dbReference>
<gene>
    <name evidence="5 9" type="primary">recX</name>
    <name evidence="9" type="ORF">BWY43_00274</name>
</gene>
<dbReference type="PANTHER" id="PTHR33602:SF1">
    <property type="entry name" value="REGULATORY PROTEIN RECX FAMILY PROTEIN"/>
    <property type="match status" value="1"/>
</dbReference>
<dbReference type="Proteomes" id="UP000485367">
    <property type="component" value="Unassembled WGS sequence"/>
</dbReference>
<evidence type="ECO:0000256" key="4">
    <source>
        <dbReference type="ARBA" id="ARBA00022490"/>
    </source>
</evidence>
<evidence type="ECO:0000256" key="6">
    <source>
        <dbReference type="SAM" id="MobiDB-lite"/>
    </source>
</evidence>
<dbReference type="Pfam" id="PF02631">
    <property type="entry name" value="RecX_HTH2"/>
    <property type="match status" value="1"/>
</dbReference>
<dbReference type="InterPro" id="IPR003783">
    <property type="entry name" value="Regulatory_RecX"/>
</dbReference>
<comment type="caution">
    <text evidence="9">The sequence shown here is derived from an EMBL/GenBank/DDBJ whole genome shotgun (WGS) entry which is preliminary data.</text>
</comment>
<comment type="similarity">
    <text evidence="2 5">Belongs to the RecX family.</text>
</comment>
<dbReference type="InterPro" id="IPR036388">
    <property type="entry name" value="WH-like_DNA-bd_sf"/>
</dbReference>
<dbReference type="Pfam" id="PF21982">
    <property type="entry name" value="RecX_HTH1"/>
    <property type="match status" value="1"/>
</dbReference>
<sequence length="177" mass="20875">MKYKRELPSQQQSRRNKIDEDEQGMVEKCFQGALYYLNRRDRTQKELEDKLRGRGFDDQAIAKAVVRLKGLSFIDDERFARNFVRNSFNLKPKGRRRLKFELKRKGLSEQVIENALQSEWTCDEYSLVMAQAKKIVDKNSSLKREKIFQRALGALIRRGFDYSMAKKAVLECLDELN</sequence>
<dbReference type="Gene3D" id="1.10.10.10">
    <property type="entry name" value="Winged helix-like DNA-binding domain superfamily/Winged helix DNA-binding domain"/>
    <property type="match status" value="3"/>
</dbReference>
<evidence type="ECO:0000256" key="3">
    <source>
        <dbReference type="ARBA" id="ARBA00018111"/>
    </source>
</evidence>
<dbReference type="GO" id="GO:0005737">
    <property type="term" value="C:cytoplasm"/>
    <property type="evidence" value="ECO:0007669"/>
    <property type="project" value="UniProtKB-SubCell"/>
</dbReference>
<evidence type="ECO:0000256" key="1">
    <source>
        <dbReference type="ARBA" id="ARBA00004496"/>
    </source>
</evidence>
<protein>
    <recommendedName>
        <fullName evidence="3 5">Regulatory protein RecX</fullName>
    </recommendedName>
</protein>
<reference evidence="9" key="1">
    <citation type="submission" date="2017-02" db="EMBL/GenBank/DDBJ databases">
        <title>Delving into the versatile metabolic prowess of the omnipresent phylum Bacteroidetes.</title>
        <authorList>
            <person name="Nobu M.K."/>
            <person name="Mei R."/>
            <person name="Narihiro T."/>
            <person name="Kuroda K."/>
            <person name="Liu W.-T."/>
        </authorList>
    </citation>
    <scope>NUCLEOTIDE SEQUENCE</scope>
    <source>
        <strain evidence="9">ADurb.Bin280</strain>
    </source>
</reference>
<feature type="region of interest" description="Disordered" evidence="6">
    <location>
        <begin position="1"/>
        <end position="21"/>
    </location>
</feature>